<gene>
    <name evidence="13" type="ORF">SAMN05880501_101727</name>
</gene>
<feature type="domain" description="Type II secretion system protein GspF" evidence="12">
    <location>
        <begin position="69"/>
        <end position="192"/>
    </location>
</feature>
<dbReference type="RefSeq" id="WP_097072266.1">
    <property type="nucleotide sequence ID" value="NZ_OBMQ01000001.1"/>
</dbReference>
<evidence type="ECO:0000256" key="6">
    <source>
        <dbReference type="ARBA" id="ARBA00022692"/>
    </source>
</evidence>
<comment type="similarity">
    <text evidence="2 9">Belongs to the GSP F family.</text>
</comment>
<name>A0A285RJU8_9BACL</name>
<dbReference type="Gene3D" id="1.20.81.30">
    <property type="entry name" value="Type II secretion system (T2SS), domain F"/>
    <property type="match status" value="2"/>
</dbReference>
<keyword evidence="5" id="KW-0997">Cell inner membrane</keyword>
<evidence type="ECO:0000313" key="13">
    <source>
        <dbReference type="EMBL" id="SOB93959.1"/>
    </source>
</evidence>
<dbReference type="PROSITE" id="PS00874">
    <property type="entry name" value="T2SP_F"/>
    <property type="match status" value="1"/>
</dbReference>
<dbReference type="Pfam" id="PF00482">
    <property type="entry name" value="T2SSF"/>
    <property type="match status" value="2"/>
</dbReference>
<dbReference type="GO" id="GO:0005886">
    <property type="term" value="C:plasma membrane"/>
    <property type="evidence" value="ECO:0007669"/>
    <property type="project" value="UniProtKB-SubCell"/>
</dbReference>
<sequence length="403" mass="45079">MTVYKYTGRTKQGAQKKGTVDAPTKQAAIAKLREQGINPRQLEESKSLAHLEIKLGSSGKVKNEDFVIYCRQFATLIRAGISIVEATRILAEQTTSKALKKALLEVEEDVRAGTPFSKAAIKHPKAFPQLFANMISSGEATGNMDETLERLANMFEKQFKLKKKVQSALTYPVILLFITFVVVFFLLIFIVPNFVKTFEEMGAELPLLTIYMITFSNFLQQYWWLVIIVISGSAFALQFLYRKNKQFNYTVNLSLLKFPLFGKLLQKSAIARMTRTLSSLFSSAVPILNALTIVERVVGNPVLGKVIIEARTSLEKGQSLSGPFERSWLFPPLVTSMTKIGESTGSLDLMLEKVADFYEEEVDRSVDTLKSLIEPLMILILAGVVGLIVAAIMLPMFSLYEQM</sequence>
<protein>
    <submittedName>
        <fullName evidence="13">Type IV pilus assembly protein PilC</fullName>
    </submittedName>
</protein>
<dbReference type="PANTHER" id="PTHR30012:SF0">
    <property type="entry name" value="TYPE II SECRETION SYSTEM PROTEIN F-RELATED"/>
    <property type="match status" value="1"/>
</dbReference>
<dbReference type="InterPro" id="IPR003004">
    <property type="entry name" value="GspF/PilC"/>
</dbReference>
<keyword evidence="7 11" id="KW-1133">Transmembrane helix</keyword>
<dbReference type="InterPro" id="IPR018076">
    <property type="entry name" value="T2SS_GspF_dom"/>
</dbReference>
<evidence type="ECO:0000256" key="11">
    <source>
        <dbReference type="SAM" id="Phobius"/>
    </source>
</evidence>
<feature type="domain" description="Type II secretion system protein GspF" evidence="12">
    <location>
        <begin position="274"/>
        <end position="395"/>
    </location>
</feature>
<proteinExistence type="inferred from homology"/>
<evidence type="ECO:0000256" key="1">
    <source>
        <dbReference type="ARBA" id="ARBA00004429"/>
    </source>
</evidence>
<evidence type="ECO:0000256" key="10">
    <source>
        <dbReference type="SAM" id="MobiDB-lite"/>
    </source>
</evidence>
<evidence type="ECO:0000256" key="7">
    <source>
        <dbReference type="ARBA" id="ARBA00022989"/>
    </source>
</evidence>
<evidence type="ECO:0000259" key="12">
    <source>
        <dbReference type="Pfam" id="PF00482"/>
    </source>
</evidence>
<dbReference type="GO" id="GO:0015628">
    <property type="term" value="P:protein secretion by the type II secretion system"/>
    <property type="evidence" value="ECO:0007669"/>
    <property type="project" value="TreeGrafter"/>
</dbReference>
<organism evidence="13 14">
    <name type="scientific">Ureibacillus xyleni</name>
    <dbReference type="NCBI Taxonomy" id="614648"/>
    <lineage>
        <taxon>Bacteria</taxon>
        <taxon>Bacillati</taxon>
        <taxon>Bacillota</taxon>
        <taxon>Bacilli</taxon>
        <taxon>Bacillales</taxon>
        <taxon>Caryophanaceae</taxon>
        <taxon>Ureibacillus</taxon>
    </lineage>
</organism>
<accession>A0A285RJU8</accession>
<keyword evidence="4" id="KW-1003">Cell membrane</keyword>
<feature type="region of interest" description="Disordered" evidence="10">
    <location>
        <begin position="1"/>
        <end position="20"/>
    </location>
</feature>
<dbReference type="PRINTS" id="PR00812">
    <property type="entry name" value="BCTERIALGSPF"/>
</dbReference>
<keyword evidence="6 9" id="KW-0812">Transmembrane</keyword>
<feature type="transmembrane region" description="Helical" evidence="11">
    <location>
        <begin position="168"/>
        <end position="191"/>
    </location>
</feature>
<evidence type="ECO:0000256" key="5">
    <source>
        <dbReference type="ARBA" id="ARBA00022519"/>
    </source>
</evidence>
<comment type="subcellular location">
    <subcellularLocation>
        <location evidence="1">Cell inner membrane</location>
        <topology evidence="1">Multi-pass membrane protein</topology>
    </subcellularLocation>
    <subcellularLocation>
        <location evidence="9">Cell membrane</location>
        <topology evidence="9">Multi-pass membrane protein</topology>
    </subcellularLocation>
</comment>
<keyword evidence="14" id="KW-1185">Reference proteome</keyword>
<dbReference type="Proteomes" id="UP000219636">
    <property type="component" value="Unassembled WGS sequence"/>
</dbReference>
<dbReference type="InterPro" id="IPR042094">
    <property type="entry name" value="T2SS_GspF_sf"/>
</dbReference>
<evidence type="ECO:0000256" key="2">
    <source>
        <dbReference type="ARBA" id="ARBA00005745"/>
    </source>
</evidence>
<dbReference type="OrthoDB" id="9805682at2"/>
<dbReference type="PANTHER" id="PTHR30012">
    <property type="entry name" value="GENERAL SECRETION PATHWAY PROTEIN"/>
    <property type="match status" value="1"/>
</dbReference>
<keyword evidence="8 11" id="KW-0472">Membrane</keyword>
<dbReference type="InterPro" id="IPR001992">
    <property type="entry name" value="T2SS_GspF/T4SS_PilC_CS"/>
</dbReference>
<evidence type="ECO:0000256" key="9">
    <source>
        <dbReference type="RuleBase" id="RU003923"/>
    </source>
</evidence>
<dbReference type="EMBL" id="OBMQ01000001">
    <property type="protein sequence ID" value="SOB93959.1"/>
    <property type="molecule type" value="Genomic_DNA"/>
</dbReference>
<feature type="transmembrane region" description="Helical" evidence="11">
    <location>
        <begin position="222"/>
        <end position="241"/>
    </location>
</feature>
<dbReference type="AlphaFoldDB" id="A0A285RJU8"/>
<evidence type="ECO:0000313" key="14">
    <source>
        <dbReference type="Proteomes" id="UP000219636"/>
    </source>
</evidence>
<evidence type="ECO:0000256" key="3">
    <source>
        <dbReference type="ARBA" id="ARBA00022448"/>
    </source>
</evidence>
<feature type="transmembrane region" description="Helical" evidence="11">
    <location>
        <begin position="376"/>
        <end position="400"/>
    </location>
</feature>
<reference evidence="14" key="1">
    <citation type="submission" date="2017-08" db="EMBL/GenBank/DDBJ databases">
        <authorList>
            <person name="Varghese N."/>
            <person name="Submissions S."/>
        </authorList>
    </citation>
    <scope>NUCLEOTIDE SEQUENCE [LARGE SCALE GENOMIC DNA]</scope>
    <source>
        <strain evidence="14">JC22</strain>
    </source>
</reference>
<evidence type="ECO:0000256" key="8">
    <source>
        <dbReference type="ARBA" id="ARBA00023136"/>
    </source>
</evidence>
<keyword evidence="3 9" id="KW-0813">Transport</keyword>
<evidence type="ECO:0000256" key="4">
    <source>
        <dbReference type="ARBA" id="ARBA00022475"/>
    </source>
</evidence>
<dbReference type="FunFam" id="1.20.81.30:FF:000001">
    <property type="entry name" value="Type II secretion system protein F"/>
    <property type="match status" value="2"/>
</dbReference>